<proteinExistence type="predicted"/>
<dbReference type="SUPFAM" id="SSF52058">
    <property type="entry name" value="L domain-like"/>
    <property type="match status" value="1"/>
</dbReference>
<evidence type="ECO:0000256" key="18">
    <source>
        <dbReference type="PROSITE-ProRule" id="PRU10141"/>
    </source>
</evidence>
<keyword evidence="13 19" id="KW-1133">Transmembrane helix</keyword>
<protein>
    <recommendedName>
        <fullName evidence="2">non-specific serine/threonine protein kinase</fullName>
        <ecNumber evidence="2">2.7.11.1</ecNumber>
    </recommendedName>
</protein>
<feature type="domain" description="Protein kinase" evidence="21">
    <location>
        <begin position="976"/>
        <end position="1423"/>
    </location>
</feature>
<evidence type="ECO:0000256" key="17">
    <source>
        <dbReference type="ARBA" id="ARBA00048679"/>
    </source>
</evidence>
<keyword evidence="8 20" id="KW-0732">Signal</keyword>
<dbReference type="Pfam" id="PF12819">
    <property type="entry name" value="Malectin_like"/>
    <property type="match status" value="3"/>
</dbReference>
<keyword evidence="9" id="KW-0677">Repeat</keyword>
<dbReference type="FunFam" id="3.80.10.10:FF:000129">
    <property type="entry name" value="Leucine-rich repeat receptor-like kinase"/>
    <property type="match status" value="1"/>
</dbReference>
<feature type="transmembrane region" description="Helical" evidence="19">
    <location>
        <begin position="1817"/>
        <end position="1837"/>
    </location>
</feature>
<dbReference type="InterPro" id="IPR024788">
    <property type="entry name" value="Malectin-like_Carb-bd_dom"/>
</dbReference>
<evidence type="ECO:0000256" key="14">
    <source>
        <dbReference type="ARBA" id="ARBA00023136"/>
    </source>
</evidence>
<dbReference type="GO" id="GO:0005524">
    <property type="term" value="F:ATP binding"/>
    <property type="evidence" value="ECO:0007669"/>
    <property type="project" value="UniProtKB-UniRule"/>
</dbReference>
<evidence type="ECO:0000256" key="8">
    <source>
        <dbReference type="ARBA" id="ARBA00022729"/>
    </source>
</evidence>
<evidence type="ECO:0000256" key="9">
    <source>
        <dbReference type="ARBA" id="ARBA00022737"/>
    </source>
</evidence>
<dbReference type="PANTHER" id="PTHR45631">
    <property type="entry name" value="OS07G0107800 PROTEIN-RELATED"/>
    <property type="match status" value="1"/>
</dbReference>
<accession>A0A9E7HDC4</accession>
<dbReference type="Gene3D" id="3.30.200.20">
    <property type="entry name" value="Phosphorylase Kinase, domain 1"/>
    <property type="match status" value="1"/>
</dbReference>
<keyword evidence="23" id="KW-1185">Reference proteome</keyword>
<feature type="chain" id="PRO_5038572474" description="non-specific serine/threonine protein kinase" evidence="20">
    <location>
        <begin position="19"/>
        <end position="2210"/>
    </location>
</feature>
<dbReference type="InterPro" id="IPR001245">
    <property type="entry name" value="Ser-Thr/Tyr_kinase_cat_dom"/>
</dbReference>
<dbReference type="Gene3D" id="1.10.510.10">
    <property type="entry name" value="Transferase(Phosphotransferase) domain 1"/>
    <property type="match status" value="4"/>
</dbReference>
<dbReference type="PROSITE" id="PS00108">
    <property type="entry name" value="PROTEIN_KINASE_ST"/>
    <property type="match status" value="3"/>
</dbReference>
<keyword evidence="4" id="KW-0597">Phosphoprotein</keyword>
<keyword evidence="6" id="KW-0808">Transferase</keyword>
<organism evidence="22 23">
    <name type="scientific">Musa troglodytarum</name>
    <name type="common">fe'i banana</name>
    <dbReference type="NCBI Taxonomy" id="320322"/>
    <lineage>
        <taxon>Eukaryota</taxon>
        <taxon>Viridiplantae</taxon>
        <taxon>Streptophyta</taxon>
        <taxon>Embryophyta</taxon>
        <taxon>Tracheophyta</taxon>
        <taxon>Spermatophyta</taxon>
        <taxon>Magnoliopsida</taxon>
        <taxon>Liliopsida</taxon>
        <taxon>Zingiberales</taxon>
        <taxon>Musaceae</taxon>
        <taxon>Musa</taxon>
    </lineage>
</organism>
<evidence type="ECO:0000256" key="12">
    <source>
        <dbReference type="ARBA" id="ARBA00022840"/>
    </source>
</evidence>
<dbReference type="FunFam" id="3.30.200.20:FF:000394">
    <property type="entry name" value="Leucine-rich repeat receptor-like protein kinase"/>
    <property type="match status" value="1"/>
</dbReference>
<dbReference type="FunFam" id="1.10.510.10:FF:000146">
    <property type="entry name" value="LRR receptor-like serine/threonine-protein kinase IOS1"/>
    <property type="match status" value="1"/>
</dbReference>
<evidence type="ECO:0000256" key="11">
    <source>
        <dbReference type="ARBA" id="ARBA00022777"/>
    </source>
</evidence>
<keyword evidence="15 22" id="KW-0675">Receptor</keyword>
<dbReference type="PANTHER" id="PTHR45631:SF202">
    <property type="entry name" value="SENESCENCE-INDUCED RECEPTOR-LIKE SERINE_THREONINE-PROTEIN KINASE"/>
    <property type="match status" value="1"/>
</dbReference>
<dbReference type="PROSITE" id="PS00107">
    <property type="entry name" value="PROTEIN_KINASE_ATP"/>
    <property type="match status" value="1"/>
</dbReference>
<dbReference type="SUPFAM" id="SSF56112">
    <property type="entry name" value="Protein kinase-like (PK-like)"/>
    <property type="match status" value="4"/>
</dbReference>
<keyword evidence="11 22" id="KW-0418">Kinase</keyword>
<dbReference type="EC" id="2.7.11.1" evidence="2"/>
<comment type="catalytic activity">
    <reaction evidence="17">
        <text>L-seryl-[protein] + ATP = O-phospho-L-seryl-[protein] + ADP + H(+)</text>
        <dbReference type="Rhea" id="RHEA:17989"/>
        <dbReference type="Rhea" id="RHEA-COMP:9863"/>
        <dbReference type="Rhea" id="RHEA-COMP:11604"/>
        <dbReference type="ChEBI" id="CHEBI:15378"/>
        <dbReference type="ChEBI" id="CHEBI:29999"/>
        <dbReference type="ChEBI" id="CHEBI:30616"/>
        <dbReference type="ChEBI" id="CHEBI:83421"/>
        <dbReference type="ChEBI" id="CHEBI:456216"/>
        <dbReference type="EC" id="2.7.11.1"/>
    </reaction>
</comment>
<evidence type="ECO:0000256" key="2">
    <source>
        <dbReference type="ARBA" id="ARBA00012513"/>
    </source>
</evidence>
<comment type="catalytic activity">
    <reaction evidence="16">
        <text>L-threonyl-[protein] + ATP = O-phospho-L-threonyl-[protein] + ADP + H(+)</text>
        <dbReference type="Rhea" id="RHEA:46608"/>
        <dbReference type="Rhea" id="RHEA-COMP:11060"/>
        <dbReference type="Rhea" id="RHEA-COMP:11605"/>
        <dbReference type="ChEBI" id="CHEBI:15378"/>
        <dbReference type="ChEBI" id="CHEBI:30013"/>
        <dbReference type="ChEBI" id="CHEBI:30616"/>
        <dbReference type="ChEBI" id="CHEBI:61977"/>
        <dbReference type="ChEBI" id="CHEBI:456216"/>
        <dbReference type="EC" id="2.7.11.1"/>
    </reaction>
</comment>
<dbReference type="InterPro" id="IPR011009">
    <property type="entry name" value="Kinase-like_dom_sf"/>
</dbReference>
<keyword evidence="3" id="KW-0723">Serine/threonine-protein kinase</keyword>
<gene>
    <name evidence="22" type="ORF">MUK42_06023</name>
</gene>
<evidence type="ECO:0000256" key="7">
    <source>
        <dbReference type="ARBA" id="ARBA00022692"/>
    </source>
</evidence>
<dbReference type="SMART" id="SM00220">
    <property type="entry name" value="S_TKc"/>
    <property type="match status" value="1"/>
</dbReference>
<evidence type="ECO:0000256" key="6">
    <source>
        <dbReference type="ARBA" id="ARBA00022679"/>
    </source>
</evidence>
<feature type="signal peptide" evidence="20">
    <location>
        <begin position="1"/>
        <end position="18"/>
    </location>
</feature>
<dbReference type="PROSITE" id="PS50011">
    <property type="entry name" value="PROTEIN_KINASE_DOM"/>
    <property type="match status" value="3"/>
</dbReference>
<dbReference type="InterPro" id="IPR008271">
    <property type="entry name" value="Ser/Thr_kinase_AS"/>
</dbReference>
<keyword evidence="10 18" id="KW-0547">Nucleotide-binding</keyword>
<dbReference type="GO" id="GO:0004674">
    <property type="term" value="F:protein serine/threonine kinase activity"/>
    <property type="evidence" value="ECO:0007669"/>
    <property type="project" value="UniProtKB-KW"/>
</dbReference>
<dbReference type="Gene3D" id="3.80.10.10">
    <property type="entry name" value="Ribonuclease Inhibitor"/>
    <property type="match status" value="1"/>
</dbReference>
<keyword evidence="12 18" id="KW-0067">ATP-binding</keyword>
<evidence type="ECO:0000256" key="13">
    <source>
        <dbReference type="ARBA" id="ARBA00022989"/>
    </source>
</evidence>
<dbReference type="GO" id="GO:0005886">
    <property type="term" value="C:plasma membrane"/>
    <property type="evidence" value="ECO:0007669"/>
    <property type="project" value="UniProtKB-SubCell"/>
</dbReference>
<dbReference type="InterPro" id="IPR017441">
    <property type="entry name" value="Protein_kinase_ATP_BS"/>
</dbReference>
<evidence type="ECO:0000313" key="22">
    <source>
        <dbReference type="EMBL" id="URE32351.1"/>
    </source>
</evidence>
<dbReference type="Proteomes" id="UP001055439">
    <property type="component" value="Chromosome 8"/>
</dbReference>
<evidence type="ECO:0000313" key="23">
    <source>
        <dbReference type="Proteomes" id="UP001055439"/>
    </source>
</evidence>
<evidence type="ECO:0000256" key="15">
    <source>
        <dbReference type="ARBA" id="ARBA00023170"/>
    </source>
</evidence>
<evidence type="ECO:0000256" key="1">
    <source>
        <dbReference type="ARBA" id="ARBA00004162"/>
    </source>
</evidence>
<feature type="domain" description="Protein kinase" evidence="21">
    <location>
        <begin position="1886"/>
        <end position="2160"/>
    </location>
</feature>
<keyword evidence="14 19" id="KW-0472">Membrane</keyword>
<comment type="subcellular location">
    <subcellularLocation>
        <location evidence="1">Cell membrane</location>
        <topology evidence="1">Single-pass membrane protein</topology>
    </subcellularLocation>
</comment>
<reference evidence="22" key="1">
    <citation type="submission" date="2022-05" db="EMBL/GenBank/DDBJ databases">
        <title>The Musa troglodytarum L. genome provides insights into the mechanism of non-climacteric behaviour and enrichment of carotenoids.</title>
        <authorList>
            <person name="Wang J."/>
        </authorList>
    </citation>
    <scope>NUCLEOTIDE SEQUENCE</scope>
    <source>
        <tissue evidence="22">Leaf</tissue>
    </source>
</reference>
<dbReference type="InterPro" id="IPR001611">
    <property type="entry name" value="Leu-rich_rpt"/>
</dbReference>
<evidence type="ECO:0000256" key="5">
    <source>
        <dbReference type="ARBA" id="ARBA00022614"/>
    </source>
</evidence>
<evidence type="ECO:0000259" key="21">
    <source>
        <dbReference type="PROSITE" id="PS50011"/>
    </source>
</evidence>
<evidence type="ECO:0000256" key="16">
    <source>
        <dbReference type="ARBA" id="ARBA00047899"/>
    </source>
</evidence>
<dbReference type="EMBL" id="CP097510">
    <property type="protein sequence ID" value="URE32351.1"/>
    <property type="molecule type" value="Genomic_DNA"/>
</dbReference>
<evidence type="ECO:0000256" key="10">
    <source>
        <dbReference type="ARBA" id="ARBA00022741"/>
    </source>
</evidence>
<dbReference type="OrthoDB" id="2017114at2759"/>
<dbReference type="Pfam" id="PF13855">
    <property type="entry name" value="LRR_8"/>
    <property type="match status" value="1"/>
</dbReference>
<feature type="binding site" evidence="18">
    <location>
        <position position="1914"/>
    </location>
    <ligand>
        <name>ATP</name>
        <dbReference type="ChEBI" id="CHEBI:30616"/>
    </ligand>
</feature>
<keyword evidence="5" id="KW-0433">Leucine-rich repeat</keyword>
<evidence type="ECO:0000256" key="3">
    <source>
        <dbReference type="ARBA" id="ARBA00022527"/>
    </source>
</evidence>
<sequence>MRRMWQLIALLQYAGILAWQESPEFLRNTMRSGSSAEEEGAMAIGMRCFSSKKMALLCFFFFVAAARVRAQTTGFINIDCGIPENSSYFDGLTYVSDAQFTDTGVNYNVSPAYATDLARRFLTVRSFPDGARNCYTFKSIIPGLKHLIRATFLYGNYDLKNSPSVQFDLYLGDNLWKTINLTDPLSNFLTEAVTEAITDLISVCLVNTGRGTPFISGLDLRPMVASLYPLANASRSLVLLDRYNMAPTGSFIRYSSDSYDRIWFQYTSKPSWDEISTNSTVETLWNDHFEVPSKVMQTAVFPANSTKLELSFTPDPGDLNEFYAVMHFAELQQNASRQFFVYLNGALLNDAKPFTPDFLVCDAVYNINPSAGFSDLNISLVATESSTLPPLLNAVEVFSTMRNTNVASDGGDDNQLNGSIPSALLERSRNKSIILRTDGNPNLCDDPASCESKPTSRQKGKTAVIVISCVVSVVGLFAAAQHLTRVHHKNLVSMVGYCMDGDHLALVYEFMSQGTLKDHVRGTGTAAPLSWEQRLQIALEAALGLEYLHTGCKPPLIHRDVKTTNILLNERLEAKISDFGLSRTFQNDGRSHVSTRVVGTMGYLDPEDVKTAYILLSEKLEAKIADFGLSKAFQSEVNAHVSTAGKNDVNSLWKCADIALKCTSQASHQRPTMADVVVQLKESLELETSCDRTENLVTCSENLYTEVSDISDNNSALEIENIARISEVCVGVGDDTRNTDGFISIDCGIADGYSYTDSKTTIPYNSDTDYVATGVNHNISTRFDSDTTITTQDRTLRSFPQDKRSCYTLPVEEGQKYLVRATFLHGNYDGRNVSSVDLILFDLHLGVNLWESVNISDVTLTHETEVITVALAGYISVCLVNKDKGTPFISSLELRPLRKETLYPAANASVALVKYFRVDFGGTIQLSRFDDKFEVPSAVLQTAVVPINSSEAELIFWWGLPNYEDVRPQFHIFMHFAEIQPLARGQSRNFTIYLNGNRWYGPFSPPYRLNLSSGGLTGAIDSSFAELKALKTEGKPNLCANGESCMVTPTSTKKKISTPLIVILCIVAVVLLVAQSLTRVHHRNLVSLIGYCKDRDSLALVYEHMSQGTLRDHLQGRKHTAIALSWGQRLQIAVDAAQGLEYLHKGCRPPLIHRDVKTANILLSERLEAKIADFGLSKTFQNEVSTHVSTAVDIVDARLQGEYDVNSVWKCVDVALKCTSQSSQQRPTMTDVVMQLKESLELQTPRDRIGNPITSEGERYMEGGDAIGSSPYVTEMTVAAAMGVTMEFCFSSGKMASVWCFVLLSLAMAVLPVHCQSTDALGFISIDSGIAPGTTYIDPTTNMTYVSDTGFIDTGENHNISRAYVTNGMSRRWLSLRSFPNGTRNCYRITSITKGSKYLVRAWFMYGNYDGMNTQPLLFDLYLGVNLWANMNITGPDHFYPIEVITVASSDVFSVCLVNTGHGTPFISGLDVRPLKDMLYPAVNASRSLVLFKRLNMGHKDTYIRYPDDRHDRLWEPWSLPTWADISTNSTVENLSQDYFEAPSAVMQTAVTPVNSTTLLLSWDPYPGDVNQYFPILHISDFVKLSGTNVSRQFYVYVNGIQWLENPMTPDYLFSDAVYSIHPLGQFRSYNITLVALSNSTLPPILNALEIYSTLSDANVPSNDGDVNAMMAIKAWYKIKRNWMGDPCTPEAFTWDGLNCTFSVSLPSRITTLNLSSSGLTGEITKSFASLGAIEYLDLSYNNLTGTIPAVLAELTSLKLLDLTSNQLNGSIPSALLEKSQNGFLTLRLEGNPYLCENGTSCKVTPSSKKKKITTPVIVILCIVPVTIVLVVILIICRLKRQGSRKGTTVKPQNEGFSNQVKDHRHDPLQFENRQFTYTELKNITNNFQKVLGKGGFGTVFYGCLEDGTEVAVKMRSQTSSQGTDQFLAEAQHLTRVHHRTLVSMVGYCNDGDYLALVYEYMAQGTLQDHLQGRTHSTRPLSWRQRLLIAVEAAEGLEYLHKGCKPALIHRDVKTANILLSEKLEAKIADFGLSKAFQSEVITHVSTAVVGTPGYLDPEYYNTFQISEKSDVYSFGVVLLELITGQPPIVQSAENAHIVQRVRQRLGRGNIEDVVDAKLQGNYDVNSVWKCADIALKCTSQASHQRPTMADVVVQLKESLELETSCDRTENLVTCSENLYTEVSDISDNNSALEIENIARISEVCGPSAR</sequence>
<feature type="domain" description="Protein kinase" evidence="21">
    <location>
        <begin position="365"/>
        <end position="684"/>
    </location>
</feature>
<keyword evidence="7 19" id="KW-0812">Transmembrane</keyword>
<dbReference type="InterPro" id="IPR032675">
    <property type="entry name" value="LRR_dom_sf"/>
</dbReference>
<dbReference type="InterPro" id="IPR000719">
    <property type="entry name" value="Prot_kinase_dom"/>
</dbReference>
<dbReference type="Pfam" id="PF07714">
    <property type="entry name" value="PK_Tyr_Ser-Thr"/>
    <property type="match status" value="3"/>
</dbReference>
<evidence type="ECO:0000256" key="19">
    <source>
        <dbReference type="SAM" id="Phobius"/>
    </source>
</evidence>
<evidence type="ECO:0000256" key="4">
    <source>
        <dbReference type="ARBA" id="ARBA00022553"/>
    </source>
</evidence>
<name>A0A9E7HDC4_9LILI</name>
<evidence type="ECO:0000256" key="20">
    <source>
        <dbReference type="SAM" id="SignalP"/>
    </source>
</evidence>
<dbReference type="CDD" id="cd14066">
    <property type="entry name" value="STKc_IRAK"/>
    <property type="match status" value="1"/>
</dbReference>